<reference evidence="6 7" key="1">
    <citation type="journal article" date="2014" name="Genome Announc.">
        <title>Draft Genome Sequence of Fervidicella metallireducens Strain AeBT, an Iron-Reducing Thermoanaerobe from the Great Artesian Basin.</title>
        <authorList>
            <person name="Patel B.K."/>
        </authorList>
    </citation>
    <scope>NUCLEOTIDE SEQUENCE [LARGE SCALE GENOMIC DNA]</scope>
    <source>
        <strain evidence="6 7">AeB</strain>
    </source>
</reference>
<evidence type="ECO:0000313" key="6">
    <source>
        <dbReference type="EMBL" id="EYE89233.1"/>
    </source>
</evidence>
<evidence type="ECO:0000256" key="5">
    <source>
        <dbReference type="ARBA" id="ARBA00023244"/>
    </source>
</evidence>
<dbReference type="Pfam" id="PF13241">
    <property type="entry name" value="NAD_binding_7"/>
    <property type="match status" value="1"/>
</dbReference>
<dbReference type="UniPathway" id="UPA00262">
    <property type="reaction ID" value="UER00222"/>
</dbReference>
<keyword evidence="7" id="KW-1185">Reference proteome</keyword>
<evidence type="ECO:0000256" key="2">
    <source>
        <dbReference type="ARBA" id="ARBA00012400"/>
    </source>
</evidence>
<dbReference type="Proteomes" id="UP000019681">
    <property type="component" value="Unassembled WGS sequence"/>
</dbReference>
<dbReference type="PANTHER" id="PTHR35330">
    <property type="entry name" value="SIROHEME BIOSYNTHESIS PROTEIN MET8"/>
    <property type="match status" value="1"/>
</dbReference>
<comment type="pathway">
    <text evidence="1">Porphyrin-containing compound metabolism; siroheme biosynthesis; sirohydrochlorin from precorrin-2: step 1/1.</text>
</comment>
<evidence type="ECO:0000256" key="3">
    <source>
        <dbReference type="ARBA" id="ARBA00023002"/>
    </source>
</evidence>
<proteinExistence type="predicted"/>
<keyword evidence="3" id="KW-0560">Oxidoreductase</keyword>
<keyword evidence="4" id="KW-0520">NAD</keyword>
<dbReference type="SUPFAM" id="SSF51735">
    <property type="entry name" value="NAD(P)-binding Rossmann-fold domains"/>
    <property type="match status" value="1"/>
</dbReference>
<evidence type="ECO:0000256" key="1">
    <source>
        <dbReference type="ARBA" id="ARBA00005010"/>
    </source>
</evidence>
<sequence>MPKNIKQDIYDGTIDYMFISLISSKTKILIVGGGRAGYIKAQSFLRKGCSITVISREFIEDFKELESINLKLIKREYSNSYIKNHHLIVIATDDDKLNDAIKRDCDENFKLYLTCNDYRKGMFVVPTMGETKTTQIALHTKKGSPKTSIYLCNKINSSLKENDDFIDYVSSFRNKIKKFDNRLELLDFINTDDFLYFFKKGKHEVVLKMFYGGFIIET</sequence>
<evidence type="ECO:0000313" key="7">
    <source>
        <dbReference type="Proteomes" id="UP000019681"/>
    </source>
</evidence>
<protein>
    <recommendedName>
        <fullName evidence="2">precorrin-2 dehydrogenase</fullName>
        <ecNumber evidence="2">1.3.1.76</ecNumber>
    </recommendedName>
</protein>
<dbReference type="EMBL" id="AZQP01000007">
    <property type="protein sequence ID" value="EYE89233.1"/>
    <property type="molecule type" value="Genomic_DNA"/>
</dbReference>
<organism evidence="6 7">
    <name type="scientific">Fervidicella metallireducens AeB</name>
    <dbReference type="NCBI Taxonomy" id="1403537"/>
    <lineage>
        <taxon>Bacteria</taxon>
        <taxon>Bacillati</taxon>
        <taxon>Bacillota</taxon>
        <taxon>Clostridia</taxon>
        <taxon>Eubacteriales</taxon>
        <taxon>Clostridiaceae</taxon>
        <taxon>Fervidicella</taxon>
    </lineage>
</organism>
<dbReference type="Gene3D" id="3.40.50.720">
    <property type="entry name" value="NAD(P)-binding Rossmann-like Domain"/>
    <property type="match status" value="1"/>
</dbReference>
<dbReference type="InterPro" id="IPR036291">
    <property type="entry name" value="NAD(P)-bd_dom_sf"/>
</dbReference>
<dbReference type="RefSeq" id="WP_035378306.1">
    <property type="nucleotide sequence ID" value="NZ_AZQP01000007.1"/>
</dbReference>
<dbReference type="PANTHER" id="PTHR35330:SF1">
    <property type="entry name" value="SIROHEME BIOSYNTHESIS PROTEIN MET8"/>
    <property type="match status" value="1"/>
</dbReference>
<accession>A0A017RWS9</accession>
<gene>
    <name evidence="6" type="ORF">Q428_03870</name>
</gene>
<dbReference type="STRING" id="1403537.Q428_03870"/>
<dbReference type="OrthoDB" id="1715866at2"/>
<comment type="caution">
    <text evidence="6">The sequence shown here is derived from an EMBL/GenBank/DDBJ whole genome shotgun (WGS) entry which is preliminary data.</text>
</comment>
<dbReference type="GO" id="GO:0043115">
    <property type="term" value="F:precorrin-2 dehydrogenase activity"/>
    <property type="evidence" value="ECO:0007669"/>
    <property type="project" value="UniProtKB-EC"/>
</dbReference>
<dbReference type="GO" id="GO:0019354">
    <property type="term" value="P:siroheme biosynthetic process"/>
    <property type="evidence" value="ECO:0007669"/>
    <property type="project" value="UniProtKB-UniPathway"/>
</dbReference>
<name>A0A017RWS9_9CLOT</name>
<evidence type="ECO:0000256" key="4">
    <source>
        <dbReference type="ARBA" id="ARBA00023027"/>
    </source>
</evidence>
<dbReference type="GO" id="GO:0004325">
    <property type="term" value="F:ferrochelatase activity"/>
    <property type="evidence" value="ECO:0007669"/>
    <property type="project" value="InterPro"/>
</dbReference>
<dbReference type="EC" id="1.3.1.76" evidence="2"/>
<dbReference type="NCBIfam" id="NF004045">
    <property type="entry name" value="PRK05562.1"/>
    <property type="match status" value="1"/>
</dbReference>
<dbReference type="AlphaFoldDB" id="A0A017RWS9"/>
<dbReference type="InterPro" id="IPR028161">
    <property type="entry name" value="Met8-like"/>
</dbReference>
<keyword evidence="5" id="KW-0627">Porphyrin biosynthesis</keyword>